<dbReference type="AlphaFoldDB" id="A0A838XCV9"/>
<evidence type="ECO:0000313" key="2">
    <source>
        <dbReference type="EMBL" id="MBA4607657.1"/>
    </source>
</evidence>
<keyword evidence="3" id="KW-1185">Reference proteome</keyword>
<keyword evidence="1" id="KW-1133">Transmembrane helix</keyword>
<protein>
    <submittedName>
        <fullName evidence="2">Uncharacterized protein</fullName>
    </submittedName>
</protein>
<evidence type="ECO:0000313" key="3">
    <source>
        <dbReference type="Proteomes" id="UP000550354"/>
    </source>
</evidence>
<dbReference type="EMBL" id="JACEOG010000001">
    <property type="protein sequence ID" value="MBA4607657.1"/>
    <property type="molecule type" value="Genomic_DNA"/>
</dbReference>
<comment type="caution">
    <text evidence="2">The sequence shown here is derived from an EMBL/GenBank/DDBJ whole genome shotgun (WGS) entry which is preliminary data.</text>
</comment>
<feature type="transmembrane region" description="Helical" evidence="1">
    <location>
        <begin position="50"/>
        <end position="69"/>
    </location>
</feature>
<name>A0A838XCV9_9ACTN</name>
<evidence type="ECO:0000256" key="1">
    <source>
        <dbReference type="SAM" id="Phobius"/>
    </source>
</evidence>
<accession>A0A838XCV9</accession>
<reference evidence="2 3" key="1">
    <citation type="submission" date="2020-07" db="EMBL/GenBank/DDBJ databases">
        <title>Draft genome and description of Aeromicrobium phoceense strain Marseille-Q0843 isolated from healthy skin swab.</title>
        <authorList>
            <person name="Boxberger M."/>
            <person name="La Scola B."/>
        </authorList>
    </citation>
    <scope>NUCLEOTIDE SEQUENCE [LARGE SCALE GENOMIC DNA]</scope>
    <source>
        <strain evidence="2 3">Marseille-Q0843</strain>
    </source>
</reference>
<sequence length="126" mass="12874">MVTTAALAACLLLTALAAFQVALALGAPWGRFAWGGQHTVLPTSLRVGSALSVAIYVVIGAILLARAGLISLGVSDRTVEIAAWVVTGYFTLGIAMNLASRSRPERLVMAPACVVLALLSGVVALS</sequence>
<dbReference type="Proteomes" id="UP000550354">
    <property type="component" value="Unassembled WGS sequence"/>
</dbReference>
<feature type="transmembrane region" description="Helical" evidence="1">
    <location>
        <begin position="81"/>
        <end position="100"/>
    </location>
</feature>
<organism evidence="2 3">
    <name type="scientific">Aeromicrobium phoceense</name>
    <dbReference type="NCBI Taxonomy" id="2754045"/>
    <lineage>
        <taxon>Bacteria</taxon>
        <taxon>Bacillati</taxon>
        <taxon>Actinomycetota</taxon>
        <taxon>Actinomycetes</taxon>
        <taxon>Propionibacteriales</taxon>
        <taxon>Nocardioidaceae</taxon>
        <taxon>Aeromicrobium</taxon>
    </lineage>
</organism>
<gene>
    <name evidence="2" type="ORF">H1W00_04130</name>
</gene>
<keyword evidence="1" id="KW-0812">Transmembrane</keyword>
<keyword evidence="1" id="KW-0472">Membrane</keyword>
<feature type="transmembrane region" description="Helical" evidence="1">
    <location>
        <begin position="106"/>
        <end position="125"/>
    </location>
</feature>
<dbReference type="RefSeq" id="WP_181753860.1">
    <property type="nucleotide sequence ID" value="NZ_JACEOG010000001.1"/>
</dbReference>
<proteinExistence type="predicted"/>